<geneLocation type="plasmid" evidence="1">
    <name>unnamed</name>
</geneLocation>
<dbReference type="EMBL" id="CP026093">
    <property type="protein sequence ID" value="AYB58550.1"/>
    <property type="molecule type" value="Genomic_DNA"/>
</dbReference>
<sequence>MPRKRWIDHAASPPSPDGVKWRVAVQDGFNRFRLYYAPGCSPKGSVSSHPAGGAVVVPACLRRSCPTRCIEVPAMGCHPPTMQVLAAVRFRFLSRPAPATRCVPETVQLSPYVMESRRTSIGEDFLFMHHFGESNIRFFRRRPVA</sequence>
<keyword evidence="1" id="KW-0614">Plasmid</keyword>
<reference evidence="1" key="1">
    <citation type="submission" date="2018-01" db="EMBL/GenBank/DDBJ databases">
        <title>Complete Genome Sequence of three strains from Ralstonia solanacearum ecotype Moko sequevar IIA-53 from Brazil.</title>
        <authorList>
            <person name="Silva J.R."/>
            <person name="Albuquerque G.M.R."/>
            <person name="Pais A.K.L."/>
            <person name="Silva A.M.F."/>
            <person name="Boiteux M.E.N.F."/>
            <person name="Souza E.B."/>
            <person name="Mariano R.L.R."/>
        </authorList>
    </citation>
    <scope>NUCLEOTIDE SEQUENCE [LARGE SCALE GENOMIC DNA]</scope>
    <source>
        <strain evidence="1">SFC</strain>
        <plasmid evidence="1">unnamed</plasmid>
    </source>
</reference>
<gene>
    <name evidence="1" type="ORF">C2L97_21655</name>
</gene>
<dbReference type="AlphaFoldDB" id="A0A809EAI8"/>
<organism evidence="1">
    <name type="scientific">Ralstonia solanacearum</name>
    <name type="common">Pseudomonas solanacearum</name>
    <dbReference type="NCBI Taxonomy" id="305"/>
    <lineage>
        <taxon>Bacteria</taxon>
        <taxon>Pseudomonadati</taxon>
        <taxon>Pseudomonadota</taxon>
        <taxon>Betaproteobacteria</taxon>
        <taxon>Burkholderiales</taxon>
        <taxon>Burkholderiaceae</taxon>
        <taxon>Ralstonia</taxon>
        <taxon>Ralstonia solanacearum species complex</taxon>
    </lineage>
</organism>
<accession>A0A809EAI8</accession>
<name>A0A809EAI8_RALSL</name>
<evidence type="ECO:0000313" key="1">
    <source>
        <dbReference type="EMBL" id="AYB58550.1"/>
    </source>
</evidence>
<proteinExistence type="predicted"/>
<protein>
    <submittedName>
        <fullName evidence="1">Uncharacterized protein</fullName>
    </submittedName>
</protein>